<gene>
    <name evidence="2" type="ORF">NCTC12998_07265</name>
</gene>
<feature type="transmembrane region" description="Helical" evidence="1">
    <location>
        <begin position="6"/>
        <end position="26"/>
    </location>
</feature>
<keyword evidence="1" id="KW-0472">Membrane</keyword>
<dbReference type="EMBL" id="CAADJE010000040">
    <property type="protein sequence ID" value="VFS91886.1"/>
    <property type="molecule type" value="Genomic_DNA"/>
</dbReference>
<organism evidence="2 3">
    <name type="scientific">Raoultella planticola</name>
    <name type="common">Klebsiella planticola</name>
    <dbReference type="NCBI Taxonomy" id="575"/>
    <lineage>
        <taxon>Bacteria</taxon>
        <taxon>Pseudomonadati</taxon>
        <taxon>Pseudomonadota</taxon>
        <taxon>Gammaproteobacteria</taxon>
        <taxon>Enterobacterales</taxon>
        <taxon>Enterobacteriaceae</taxon>
        <taxon>Klebsiella/Raoultella group</taxon>
        <taxon>Raoultella</taxon>
    </lineage>
</organism>
<keyword evidence="1" id="KW-1133">Transmembrane helix</keyword>
<keyword evidence="1" id="KW-0812">Transmembrane</keyword>
<accession>A0A485D456</accession>
<evidence type="ECO:0000313" key="3">
    <source>
        <dbReference type="Proteomes" id="UP000345637"/>
    </source>
</evidence>
<reference evidence="2 3" key="1">
    <citation type="submission" date="2019-03" db="EMBL/GenBank/DDBJ databases">
        <authorList>
            <consortium name="Pathogen Informatics"/>
        </authorList>
    </citation>
    <scope>NUCLEOTIDE SEQUENCE [LARGE SCALE GENOMIC DNA]</scope>
    <source>
        <strain evidence="2 3">NCTC12998</strain>
    </source>
</reference>
<sequence length="62" mass="7044">MGELSGVLFLCIISFHVISLVITLIFCLWQGAILWNVICAWQIGTSMLLLFFIPVLTFYYGN</sequence>
<feature type="transmembrane region" description="Helical" evidence="1">
    <location>
        <begin position="33"/>
        <end position="60"/>
    </location>
</feature>
<dbReference type="Proteomes" id="UP000345637">
    <property type="component" value="Unassembled WGS sequence"/>
</dbReference>
<dbReference type="AlphaFoldDB" id="A0A485D456"/>
<proteinExistence type="predicted"/>
<evidence type="ECO:0000313" key="2">
    <source>
        <dbReference type="EMBL" id="VFS91886.1"/>
    </source>
</evidence>
<evidence type="ECO:0000256" key="1">
    <source>
        <dbReference type="SAM" id="Phobius"/>
    </source>
</evidence>
<protein>
    <submittedName>
        <fullName evidence="2">Uncharacterized protein</fullName>
    </submittedName>
</protein>
<name>A0A485D456_RAOPL</name>